<evidence type="ECO:0000313" key="2">
    <source>
        <dbReference type="Proteomes" id="UP000249008"/>
    </source>
</evidence>
<dbReference type="InterPro" id="IPR011009">
    <property type="entry name" value="Kinase-like_dom_sf"/>
</dbReference>
<sequence>MDKEKLGNIFLYYKEKKDRKLYERIENKEYKIIKILKDDQRSYVALIEIDEERLVYKHPIEKNSRKWQRFLSIFRGSESRREFQNIEKIREVGLNGAEPRLAVEKKEGLAVVDSYLIYSYIDGRESNFRDIELISYELKKIHELGFLHGDSHLNNFLIKDNEVYLIDTKLEKNKYGNFGKSFEFMYLEESCPKKIDFDKDNIYFKGAKMLRGYLTLLSKFKMKLKSIRRRKK</sequence>
<keyword evidence="1" id="KW-0418">Kinase</keyword>
<dbReference type="Pfam" id="PF06176">
    <property type="entry name" value="WaaY"/>
    <property type="match status" value="1"/>
</dbReference>
<dbReference type="KEGG" id="ful:C4N20_05490"/>
<organism evidence="1 2">
    <name type="scientific">Fusobacterium ulcerans</name>
    <dbReference type="NCBI Taxonomy" id="861"/>
    <lineage>
        <taxon>Bacteria</taxon>
        <taxon>Fusobacteriati</taxon>
        <taxon>Fusobacteriota</taxon>
        <taxon>Fusobacteriia</taxon>
        <taxon>Fusobacteriales</taxon>
        <taxon>Fusobacteriaceae</taxon>
        <taxon>Fusobacterium</taxon>
    </lineage>
</organism>
<dbReference type="RefSeq" id="WP_005979740.1">
    <property type="nucleotide sequence ID" value="NZ_CABKNW010000004.1"/>
</dbReference>
<name>A0AAX2JED2_9FUSO</name>
<reference evidence="1 2" key="1">
    <citation type="submission" date="2018-06" db="EMBL/GenBank/DDBJ databases">
        <authorList>
            <consortium name="Pathogen Informatics"/>
            <person name="Doyle S."/>
        </authorList>
    </citation>
    <scope>NUCLEOTIDE SEQUENCE [LARGE SCALE GENOMIC DNA]</scope>
    <source>
        <strain evidence="1 2">NCTC12112</strain>
    </source>
</reference>
<proteinExistence type="predicted"/>
<dbReference type="SUPFAM" id="SSF56112">
    <property type="entry name" value="Protein kinase-like (PK-like)"/>
    <property type="match status" value="1"/>
</dbReference>
<dbReference type="GeneID" id="78454251"/>
<evidence type="ECO:0000313" key="1">
    <source>
        <dbReference type="EMBL" id="SQJ15111.1"/>
    </source>
</evidence>
<dbReference type="EC" id="2.7.1.-" evidence="1"/>
<keyword evidence="1" id="KW-0808">Transferase</keyword>
<protein>
    <submittedName>
        <fullName evidence="1">Lipopolysaccharide core heptose(II) kinase rfaY</fullName>
        <ecNumber evidence="1">2.7.1.-</ecNumber>
    </submittedName>
</protein>
<dbReference type="EMBL" id="LS483487">
    <property type="protein sequence ID" value="SQJ15111.1"/>
    <property type="molecule type" value="Genomic_DNA"/>
</dbReference>
<dbReference type="Gene3D" id="1.10.510.10">
    <property type="entry name" value="Transferase(Phosphotransferase) domain 1"/>
    <property type="match status" value="1"/>
</dbReference>
<dbReference type="Proteomes" id="UP000249008">
    <property type="component" value="Chromosome 1"/>
</dbReference>
<dbReference type="GO" id="GO:0016301">
    <property type="term" value="F:kinase activity"/>
    <property type="evidence" value="ECO:0007669"/>
    <property type="project" value="UniProtKB-KW"/>
</dbReference>
<accession>A0AAX2JED2</accession>
<dbReference type="InterPro" id="IPR009330">
    <property type="entry name" value="LipoPS_heptP_kinase"/>
</dbReference>
<dbReference type="AlphaFoldDB" id="A0AAX2JED2"/>
<gene>
    <name evidence="1" type="primary">rfaY_2</name>
    <name evidence="1" type="ORF">NCTC12112_02985</name>
</gene>